<organism evidence="4 5">
    <name type="scientific">Hypsibius exemplaris</name>
    <name type="common">Freshwater tardigrade</name>
    <dbReference type="NCBI Taxonomy" id="2072580"/>
    <lineage>
        <taxon>Eukaryota</taxon>
        <taxon>Metazoa</taxon>
        <taxon>Ecdysozoa</taxon>
        <taxon>Tardigrada</taxon>
        <taxon>Eutardigrada</taxon>
        <taxon>Parachela</taxon>
        <taxon>Hypsibioidea</taxon>
        <taxon>Hypsibiidae</taxon>
        <taxon>Hypsibius</taxon>
    </lineage>
</organism>
<reference evidence="5" key="1">
    <citation type="submission" date="2017-01" db="EMBL/GenBank/DDBJ databases">
        <title>Comparative genomics of anhydrobiosis in the tardigrade Hypsibius dujardini.</title>
        <authorList>
            <person name="Yoshida Y."/>
            <person name="Koutsovoulos G."/>
            <person name="Laetsch D."/>
            <person name="Stevens L."/>
            <person name="Kumar S."/>
            <person name="Horikawa D."/>
            <person name="Ishino K."/>
            <person name="Komine S."/>
            <person name="Tomita M."/>
            <person name="Blaxter M."/>
            <person name="Arakawa K."/>
        </authorList>
    </citation>
    <scope>NUCLEOTIDE SEQUENCE [LARGE SCALE GENOMIC DNA]</scope>
    <source>
        <strain evidence="5">Z151</strain>
    </source>
</reference>
<proteinExistence type="predicted"/>
<feature type="coiled-coil region" evidence="3">
    <location>
        <begin position="21"/>
        <end position="48"/>
    </location>
</feature>
<dbReference type="GO" id="GO:0008289">
    <property type="term" value="F:lipid binding"/>
    <property type="evidence" value="ECO:0007669"/>
    <property type="project" value="TreeGrafter"/>
</dbReference>
<dbReference type="GO" id="GO:0051666">
    <property type="term" value="P:actin cortical patch localization"/>
    <property type="evidence" value="ECO:0007669"/>
    <property type="project" value="InterPro"/>
</dbReference>
<name>A0A1W0XER7_HYPEX</name>
<keyword evidence="3" id="KW-0175">Coiled coil</keyword>
<dbReference type="AlphaFoldDB" id="A0A1W0XER7"/>
<evidence type="ECO:0000313" key="5">
    <source>
        <dbReference type="Proteomes" id="UP000192578"/>
    </source>
</evidence>
<dbReference type="GO" id="GO:0015629">
    <property type="term" value="C:actin cytoskeleton"/>
    <property type="evidence" value="ECO:0007669"/>
    <property type="project" value="TreeGrafter"/>
</dbReference>
<evidence type="ECO:0000313" key="4">
    <source>
        <dbReference type="EMBL" id="OQV25898.1"/>
    </source>
</evidence>
<dbReference type="SUPFAM" id="SSF103657">
    <property type="entry name" value="BAR/IMD domain-like"/>
    <property type="match status" value="1"/>
</dbReference>
<gene>
    <name evidence="4" type="ORF">BV898_00041</name>
</gene>
<evidence type="ECO:0000256" key="1">
    <source>
        <dbReference type="ARBA" id="ARBA00004496"/>
    </source>
</evidence>
<dbReference type="Proteomes" id="UP000192578">
    <property type="component" value="Unassembled WGS sequence"/>
</dbReference>
<sequence>MARLEQGDSVESIESTVEDPLDKLIHDVKKTEADAKKLLKDLVAFQEALAGLQKSESKMVLSLGKSALCSVGKSSHSGLRRSVSAWCDSLSQLEKDNKNRVVNYEATCLGPLKDYLFVLGTHHAALQKRESAIHDYTRSGSRWRKVEKEGKYSVTAARLAELRNHLTESQVAMKALNSAITNDLTALAVGSQDLFQPLFLLIAQTQKIQYRSDLKTLSAISGGIDRRKCVSERDLQQEMKSLASELEALSIMAGAATLLTGQAAISLVELSHEQRSYLFRTLIASEFPAGTAPCETAEHCDSKHRCDATIKVCVLKESPEFPLIYSNATCEDNSACPFLYRCHDSLCEYTFFKACKTKLDCFQHADLGLEYDCRERSEQMPGKQCYRKCVIHRDCWDCNGNKCRYPETFQKILSCCDGYCSRKISCDA</sequence>
<dbReference type="OrthoDB" id="446293at2759"/>
<dbReference type="GO" id="GO:0005737">
    <property type="term" value="C:cytoplasm"/>
    <property type="evidence" value="ECO:0007669"/>
    <property type="project" value="UniProtKB-SubCell"/>
</dbReference>
<comment type="caution">
    <text evidence="4">The sequence shown here is derived from an EMBL/GenBank/DDBJ whole genome shotgun (WGS) entry which is preliminary data.</text>
</comment>
<dbReference type="PANTHER" id="PTHR47174:SF3">
    <property type="entry name" value="BRIDGING INTEGRATOR 3"/>
    <property type="match status" value="1"/>
</dbReference>
<accession>A0A1W0XER7</accession>
<comment type="subcellular location">
    <subcellularLocation>
        <location evidence="1">Cytoplasm</location>
    </subcellularLocation>
</comment>
<dbReference type="InterPro" id="IPR046982">
    <property type="entry name" value="BIN3/RVS161-like"/>
</dbReference>
<protein>
    <submittedName>
        <fullName evidence="4">Uncharacterized protein</fullName>
    </submittedName>
</protein>
<evidence type="ECO:0000256" key="2">
    <source>
        <dbReference type="ARBA" id="ARBA00022490"/>
    </source>
</evidence>
<dbReference type="GO" id="GO:0097320">
    <property type="term" value="P:plasma membrane tubulation"/>
    <property type="evidence" value="ECO:0007669"/>
    <property type="project" value="TreeGrafter"/>
</dbReference>
<dbReference type="EMBL" id="MTYJ01000001">
    <property type="protein sequence ID" value="OQV25898.1"/>
    <property type="molecule type" value="Genomic_DNA"/>
</dbReference>
<keyword evidence="5" id="KW-1185">Reference proteome</keyword>
<keyword evidence="2" id="KW-0963">Cytoplasm</keyword>
<evidence type="ECO:0000256" key="3">
    <source>
        <dbReference type="SAM" id="Coils"/>
    </source>
</evidence>
<dbReference type="Gene3D" id="1.20.1270.60">
    <property type="entry name" value="Arfaptin homology (AH) domain/BAR domain"/>
    <property type="match status" value="1"/>
</dbReference>
<dbReference type="GO" id="GO:0006897">
    <property type="term" value="P:endocytosis"/>
    <property type="evidence" value="ECO:0007669"/>
    <property type="project" value="InterPro"/>
</dbReference>
<dbReference type="PANTHER" id="PTHR47174">
    <property type="entry name" value="BRIDGING INTEGRATOR 3"/>
    <property type="match status" value="1"/>
</dbReference>
<dbReference type="InterPro" id="IPR027267">
    <property type="entry name" value="AH/BAR_dom_sf"/>
</dbReference>